<dbReference type="AlphaFoldDB" id="A0AB40B4T1"/>
<evidence type="ECO:0000313" key="3">
    <source>
        <dbReference type="RefSeq" id="XP_039122049.1"/>
    </source>
</evidence>
<dbReference type="CDD" id="cd09272">
    <property type="entry name" value="RNase_HI_RT_Ty1"/>
    <property type="match status" value="1"/>
</dbReference>
<protein>
    <submittedName>
        <fullName evidence="3">Uncharacterized mitochondrial protein AtMg00810-like</fullName>
    </submittedName>
</protein>
<feature type="region of interest" description="Disordered" evidence="1">
    <location>
        <begin position="1"/>
        <end position="21"/>
    </location>
</feature>
<evidence type="ECO:0000256" key="1">
    <source>
        <dbReference type="SAM" id="MobiDB-lite"/>
    </source>
</evidence>
<name>A0AB40B4T1_DIOCR</name>
<dbReference type="PANTHER" id="PTHR11439:SF455">
    <property type="entry name" value="RLK (RECEPTOR-LIKE PROTEIN KINASE) 8, PUTATIVE-RELATED"/>
    <property type="match status" value="1"/>
</dbReference>
<reference evidence="3" key="1">
    <citation type="submission" date="2025-08" db="UniProtKB">
        <authorList>
            <consortium name="RefSeq"/>
        </authorList>
    </citation>
    <scope>IDENTIFICATION</scope>
</reference>
<keyword evidence="2" id="KW-1185">Reference proteome</keyword>
<accession>A0AB40B4T1</accession>
<organism evidence="2 3">
    <name type="scientific">Dioscorea cayennensis subsp. rotundata</name>
    <name type="common">White Guinea yam</name>
    <name type="synonym">Dioscorea rotundata</name>
    <dbReference type="NCBI Taxonomy" id="55577"/>
    <lineage>
        <taxon>Eukaryota</taxon>
        <taxon>Viridiplantae</taxon>
        <taxon>Streptophyta</taxon>
        <taxon>Embryophyta</taxon>
        <taxon>Tracheophyta</taxon>
        <taxon>Spermatophyta</taxon>
        <taxon>Magnoliopsida</taxon>
        <taxon>Liliopsida</taxon>
        <taxon>Dioscoreales</taxon>
        <taxon>Dioscoreaceae</taxon>
        <taxon>Dioscorea</taxon>
    </lineage>
</organism>
<gene>
    <name evidence="3" type="primary">LOC120258665</name>
</gene>
<dbReference type="PANTHER" id="PTHR11439">
    <property type="entry name" value="GAG-POL-RELATED RETROTRANSPOSON"/>
    <property type="match status" value="1"/>
</dbReference>
<dbReference type="Proteomes" id="UP001515500">
    <property type="component" value="Chromosome 4"/>
</dbReference>
<dbReference type="RefSeq" id="XP_039122049.1">
    <property type="nucleotide sequence ID" value="XM_039266115.1"/>
</dbReference>
<evidence type="ECO:0000313" key="2">
    <source>
        <dbReference type="Proteomes" id="UP001515500"/>
    </source>
</evidence>
<proteinExistence type="predicted"/>
<sequence>MTNCKAASTPMSSTDKLSKTQGSPLSETAILMYRSTVGALQYLTLTSPDISYAATFSHGLFIRKSSSRLLSAFYDANWAGCPDNRRSTSGFVVYLGPNLISWSSRKQPTVSRSSTEVEYKALANAMAELV</sequence>
<dbReference type="GeneID" id="120258665"/>